<dbReference type="STRING" id="1367847.JCM7686_1960"/>
<proteinExistence type="predicted"/>
<dbReference type="RefSeq" id="WP_020950699.1">
    <property type="nucleotide sequence ID" value="NC_022041.1"/>
</dbReference>
<feature type="compositionally biased region" description="Basic and acidic residues" evidence="1">
    <location>
        <begin position="118"/>
        <end position="132"/>
    </location>
</feature>
<dbReference type="Proteomes" id="UP000015480">
    <property type="component" value="Chromosome"/>
</dbReference>
<accession>S5YV61</accession>
<gene>
    <name evidence="2" type="ORF">JCM7686_1960</name>
</gene>
<organism evidence="2 3">
    <name type="scientific">Paracoccus aminophilus JCM 7686</name>
    <dbReference type="NCBI Taxonomy" id="1367847"/>
    <lineage>
        <taxon>Bacteria</taxon>
        <taxon>Pseudomonadati</taxon>
        <taxon>Pseudomonadota</taxon>
        <taxon>Alphaproteobacteria</taxon>
        <taxon>Rhodobacterales</taxon>
        <taxon>Paracoccaceae</taxon>
        <taxon>Paracoccus</taxon>
    </lineage>
</organism>
<sequence>MSDSKPGSGTPPTPAASKPGFYFAPDTMKNIPEKTPPTTALTQSDLDLFQKWTQSKNEPWKGPPFKPPAQQQGGAMTLFKPATGPFAAPSKKPGELDAADIQALRDYVQGLPANKVIPPEDKSGEEKPKESKGGTWKFGQAEKASKDGGVKDEALRGISYDGSTGTTTTNPKGTRNQDNDWRGKWKDADIKFVDYSAKSDEKVFGVKQGSFGESDSLLSGKGGVLSGAGSASAKASFGKSGFAADAGIKGDAYLLKGEVATPKDQLLSGKAEGAAARAQAEAKGEAVLKADQATLGGKLSASANLVEGKLSGEIGLTPTRVTKGVVSLSNWIFNTKWEGLDDSWDIGIVLSGEVSGSVGAQAEASGKAGYEKGKATAEAGAKLGLGVGAGVKVGGGVTGLDKLWNKIKWW</sequence>
<dbReference type="EMBL" id="CP006650">
    <property type="protein sequence ID" value="AGT09061.1"/>
    <property type="molecule type" value="Genomic_DNA"/>
</dbReference>
<name>S5YV61_PARAH</name>
<feature type="compositionally biased region" description="Basic and acidic residues" evidence="1">
    <location>
        <begin position="143"/>
        <end position="155"/>
    </location>
</feature>
<feature type="region of interest" description="Disordered" evidence="1">
    <location>
        <begin position="110"/>
        <end position="182"/>
    </location>
</feature>
<evidence type="ECO:0000256" key="1">
    <source>
        <dbReference type="SAM" id="MobiDB-lite"/>
    </source>
</evidence>
<feature type="region of interest" description="Disordered" evidence="1">
    <location>
        <begin position="55"/>
        <end position="97"/>
    </location>
</feature>
<dbReference type="KEGG" id="pami:JCM7686_1960"/>
<protein>
    <submittedName>
        <fullName evidence="2">Uncharacterized protein</fullName>
    </submittedName>
</protein>
<dbReference type="AlphaFoldDB" id="S5YV61"/>
<reference evidence="2 3" key="1">
    <citation type="journal article" date="2014" name="BMC Genomics">
        <title>Architecture and functions of a multipartite genome of the methylotrophic bacterium Paracoccus aminophilus JCM 7686, containing primary and secondary chromids.</title>
        <authorList>
            <person name="Dziewit L."/>
            <person name="Czarnecki J."/>
            <person name="Wibberg D."/>
            <person name="Radlinska M."/>
            <person name="Mrozek P."/>
            <person name="Szymczak M."/>
            <person name="Schluter A."/>
            <person name="Puhler A."/>
            <person name="Bartosik D."/>
        </authorList>
    </citation>
    <scope>NUCLEOTIDE SEQUENCE [LARGE SCALE GENOMIC DNA]</scope>
    <source>
        <strain evidence="2">JCM 7686</strain>
    </source>
</reference>
<evidence type="ECO:0000313" key="2">
    <source>
        <dbReference type="EMBL" id="AGT09061.1"/>
    </source>
</evidence>
<dbReference type="OrthoDB" id="7851835at2"/>
<dbReference type="HOGENOM" id="CLU_670556_0_0_5"/>
<dbReference type="PATRIC" id="fig|1367847.3.peg.1953"/>
<keyword evidence="3" id="KW-1185">Reference proteome</keyword>
<feature type="region of interest" description="Disordered" evidence="1">
    <location>
        <begin position="1"/>
        <end position="39"/>
    </location>
</feature>
<dbReference type="eggNOG" id="ENOG50313NX">
    <property type="taxonomic scope" value="Bacteria"/>
</dbReference>
<feature type="compositionally biased region" description="Low complexity" evidence="1">
    <location>
        <begin position="162"/>
        <end position="174"/>
    </location>
</feature>
<evidence type="ECO:0000313" key="3">
    <source>
        <dbReference type="Proteomes" id="UP000015480"/>
    </source>
</evidence>